<dbReference type="Pfam" id="PF05569">
    <property type="entry name" value="Peptidase_M56"/>
    <property type="match status" value="1"/>
</dbReference>
<reference evidence="2 3" key="1">
    <citation type="submission" date="2018-12" db="EMBL/GenBank/DDBJ databases">
        <title>Draft Genome Sequence of Chryseobacterium arthrosphaerae strain ED882-96 Isolated from the Blood of a Patient with Liver Cirrhosis in Taiwan.</title>
        <authorList>
            <person name="Lin J.-N."/>
            <person name="Lai C.-H."/>
            <person name="Yang C.-H."/>
            <person name="Huang Y.-H."/>
        </authorList>
    </citation>
    <scope>NUCLEOTIDE SEQUENCE [LARGE SCALE GENOMIC DNA]</scope>
    <source>
        <strain evidence="2 3">ED882-96</strain>
    </source>
</reference>
<feature type="domain" description="Peptidase M56" evidence="1">
    <location>
        <begin position="27"/>
        <end position="119"/>
    </location>
</feature>
<evidence type="ECO:0000259" key="1">
    <source>
        <dbReference type="Pfam" id="PF05569"/>
    </source>
</evidence>
<dbReference type="Proteomes" id="UP000276953">
    <property type="component" value="Unassembled WGS sequence"/>
</dbReference>
<proteinExistence type="predicted"/>
<dbReference type="AlphaFoldDB" id="A0A432E1D1"/>
<gene>
    <name evidence="2" type="ORF">EJ377_09885</name>
</gene>
<accession>A0A432E1D1</accession>
<evidence type="ECO:0000313" key="2">
    <source>
        <dbReference type="EMBL" id="RTZ50217.1"/>
    </source>
</evidence>
<organism evidence="2 3">
    <name type="scientific">Chryseobacterium arthrosphaerae</name>
    <dbReference type="NCBI Taxonomy" id="651561"/>
    <lineage>
        <taxon>Bacteria</taxon>
        <taxon>Pseudomonadati</taxon>
        <taxon>Bacteroidota</taxon>
        <taxon>Flavobacteriia</taxon>
        <taxon>Flavobacteriales</taxon>
        <taxon>Weeksellaceae</taxon>
        <taxon>Chryseobacterium group</taxon>
        <taxon>Chryseobacterium</taxon>
    </lineage>
</organism>
<name>A0A432E1D1_9FLAO</name>
<dbReference type="InterPro" id="IPR008756">
    <property type="entry name" value="Peptidase_M56"/>
</dbReference>
<protein>
    <recommendedName>
        <fullName evidence="1">Peptidase M56 domain-containing protein</fullName>
    </recommendedName>
</protein>
<comment type="caution">
    <text evidence="2">The sequence shown here is derived from an EMBL/GenBank/DDBJ whole genome shotgun (WGS) entry which is preliminary data.</text>
</comment>
<dbReference type="EMBL" id="RYFC01000001">
    <property type="protein sequence ID" value="RTZ50217.1"/>
    <property type="molecule type" value="Genomic_DNA"/>
</dbReference>
<evidence type="ECO:0000313" key="3">
    <source>
        <dbReference type="Proteomes" id="UP000276953"/>
    </source>
</evidence>
<sequence>MMYRRSVFGIRSTWRKLYQNGTVDPRIFLHEKSHLDQKHSIDLIITELFRIFTWFNPVVFLYKKAIISNHEFLADESVLNGKINIKEYQNLILDEILSHQNPSLTHSFNFNNTKKRFIMMKAKNQIQFS</sequence>